<dbReference type="EMBL" id="CP021455">
    <property type="protein sequence ID" value="ARU04871.1"/>
    <property type="molecule type" value="Genomic_DNA"/>
</dbReference>
<organism evidence="3 4">
    <name type="scientific">Comamonas serinivorans</name>
    <dbReference type="NCBI Taxonomy" id="1082851"/>
    <lineage>
        <taxon>Bacteria</taxon>
        <taxon>Pseudomonadati</taxon>
        <taxon>Pseudomonadota</taxon>
        <taxon>Betaproteobacteria</taxon>
        <taxon>Burkholderiales</taxon>
        <taxon>Comamonadaceae</taxon>
        <taxon>Comamonas</taxon>
    </lineage>
</organism>
<dbReference type="Pfam" id="PF05406">
    <property type="entry name" value="WGR"/>
    <property type="match status" value="1"/>
</dbReference>
<dbReference type="SMART" id="SM00773">
    <property type="entry name" value="WGR"/>
    <property type="match status" value="1"/>
</dbReference>
<dbReference type="CDD" id="cd07996">
    <property type="entry name" value="WGR_MMR_like"/>
    <property type="match status" value="1"/>
</dbReference>
<evidence type="ECO:0000313" key="3">
    <source>
        <dbReference type="EMBL" id="ARU04871.1"/>
    </source>
</evidence>
<dbReference type="Proteomes" id="UP000196138">
    <property type="component" value="Chromosome"/>
</dbReference>
<feature type="compositionally biased region" description="Low complexity" evidence="1">
    <location>
        <begin position="112"/>
        <end position="168"/>
    </location>
</feature>
<dbReference type="Pfam" id="PF13569">
    <property type="entry name" value="DUF4132"/>
    <property type="match status" value="1"/>
</dbReference>
<feature type="region of interest" description="Disordered" evidence="1">
    <location>
        <begin position="112"/>
        <end position="172"/>
    </location>
</feature>
<gene>
    <name evidence="3" type="ORF">CCO03_09440</name>
</gene>
<reference evidence="3 4" key="1">
    <citation type="submission" date="2017-05" db="EMBL/GenBank/DDBJ databases">
        <authorList>
            <person name="Song R."/>
            <person name="Chenine A.L."/>
            <person name="Ruprecht R.M."/>
        </authorList>
    </citation>
    <scope>NUCLEOTIDE SEQUENCE [LARGE SCALE GENOMIC DNA]</scope>
    <source>
        <strain evidence="3 4">DSM 26136</strain>
    </source>
</reference>
<proteinExistence type="predicted"/>
<dbReference type="KEGG" id="cser:CCO03_09440"/>
<evidence type="ECO:0000259" key="2">
    <source>
        <dbReference type="PROSITE" id="PS51977"/>
    </source>
</evidence>
<dbReference type="InterPro" id="IPR025406">
    <property type="entry name" value="DUF4132"/>
</dbReference>
<dbReference type="RefSeq" id="WP_087280294.1">
    <property type="nucleotide sequence ID" value="NZ_CP021455.1"/>
</dbReference>
<dbReference type="InterPro" id="IPR036930">
    <property type="entry name" value="WGR_dom_sf"/>
</dbReference>
<evidence type="ECO:0000313" key="4">
    <source>
        <dbReference type="Proteomes" id="UP000196138"/>
    </source>
</evidence>
<keyword evidence="4" id="KW-1185">Reference proteome</keyword>
<accession>A0A1Y0EN62</accession>
<protein>
    <recommendedName>
        <fullName evidence="2">WGR domain-containing protein</fullName>
    </recommendedName>
</protein>
<feature type="region of interest" description="Disordered" evidence="1">
    <location>
        <begin position="42"/>
        <end position="97"/>
    </location>
</feature>
<evidence type="ECO:0000256" key="1">
    <source>
        <dbReference type="SAM" id="MobiDB-lite"/>
    </source>
</evidence>
<name>A0A1Y0EN62_9BURK</name>
<sequence>MQRYELSDGSSNKFWQIERQGSELHISWGKIGTNGQSQVKAFDSAAKAEAARDKLIKEKTGKGYVATGDAPMAAGATPKAKAPAPSPARATTDAGATADATTAAAAAAASPAAKAAASRQHTPAKAASTSSAPAAPVPSDGAAPSAATPAPSSPMAAAAGPATSPLAAGQQAPREAIDAWLAQQRETPGLDEQGAEAWPRALQFLIDEAKGKSRVSLTPTKLQRAIGADDLVMHHIDALFAQSKVLRGYGLAGLSYVDGSSASKAAEVLAQAQASADSVRTQLHAVRAAVWAPLAATEPGAPWPARFGQRLGLSEASVKPWPLRGARVYAKPSERTAKEAWFLLRSGKLGFLSAAQSHADYRDAIDAFHRRLANEATAEPDLASDQILLNLCVHVTHEGSVRSNLSHIVAYLVQAHGLAQVIRMLAESAQVTADYNYSAGRRWGLQPRTGSYALTVLRAPTDNLLHLVRRWLLAADDAEWQAAVAAAIEVLPSLREDERGWLGPLFAESPEVAQAAMASFAGRSLPKSAQWLLVSLPPGDDARRLMALKPEVDEDSLYTHPELLSPLLDKLGDDALAFLANGVAYPAIANLLAQTNEPEAIQALARQASSGKDAQARLKLALARWPLAGAIGLARQCAQGGKDTPLLLPLLRQLMAQLGPALTLAQPWLSPAASQLVSDLLAKQQAVQSRFAPTDDLPPVLREVPWLRAKTRSATKAMALEPLALADVQAQDASASPLPNWAQHWLNEALARSKTDVLAMAQTLRANHYRNNKLTSAENLAKAIRQRDAEALVQAWDEDLQAERERHRNSYFYPYLRGLNCIALPDDLGLALWNARAGAVDTRDENLVLHHWGLRALPGFMRLLRANPGSLFDQAQRYGSVDIAPVAARAAFKLKTLRKAGLKWLQAWPEHALCGLIAPALGKSGEAKDVAAKALRWLAAQGHRELLFTVAARYGDPRVTQAVQAVLDEDPLDLHPSKVGALPELWQPQSWARPLLKAADGDAAGDALGDEAMAAFGQMLTFPRGDGVYEGLTQVLRACTRESLAEFGWEMFSAWLAAGAPAKDNWMFSSLGLLGNDEVARRLTPLIRAWPGEAAHARAVAGLDVLEGIGTDTALMLLNGIAQKVKFKGLQDKAREKIAAIAEARGLSTEELEDRLAPDLGLDERGSLVLDFGPRQFKVGFDEALKPWVRDFTGGVDGARLKDLPKPNKTDDEALAKDATERYKLLKKDAKTIAAQQIQRLETAMCQQRRWTAENFRDFIATHPLVRHIAQRLIWGVYAVAGQDNDGEVEYPNFGGELLSCFRLAEDGSFTTADDEPFALPTDAPQGCALRIGVPHALQIRPEDAQAFGQLFADYELLQPFPQVGRDTYALTEAELATKELKRWEGAVVPTGRILGLTHKAWRRGDAQDGGGIWYYAKPLGNGHLIEFTFEPGITVGMVDEEPEQTLHAVTYGLPGPWGEQRDEDKRNWSELDAISISELIRDMEALREPVQA</sequence>
<feature type="compositionally biased region" description="Low complexity" evidence="1">
    <location>
        <begin position="70"/>
        <end position="97"/>
    </location>
</feature>
<dbReference type="SUPFAM" id="SSF142921">
    <property type="entry name" value="WGR domain-like"/>
    <property type="match status" value="1"/>
</dbReference>
<dbReference type="InterPro" id="IPR008893">
    <property type="entry name" value="WGR_domain"/>
</dbReference>
<dbReference type="OrthoDB" id="8859114at2"/>
<dbReference type="PROSITE" id="PS51977">
    <property type="entry name" value="WGR"/>
    <property type="match status" value="1"/>
</dbReference>
<feature type="compositionally biased region" description="Basic and acidic residues" evidence="1">
    <location>
        <begin position="49"/>
        <end position="61"/>
    </location>
</feature>
<dbReference type="Gene3D" id="2.20.140.10">
    <property type="entry name" value="WGR domain"/>
    <property type="match status" value="1"/>
</dbReference>
<feature type="domain" description="WGR" evidence="2">
    <location>
        <begin position="1"/>
        <end position="77"/>
    </location>
</feature>
<dbReference type="InterPro" id="IPR049809">
    <property type="entry name" value="YehF/YfeS-like_WGR"/>
</dbReference>